<dbReference type="SUPFAM" id="SSF52266">
    <property type="entry name" value="SGNH hydrolase"/>
    <property type="match status" value="1"/>
</dbReference>
<organism evidence="8 9">
    <name type="scientific">Agromyces agglutinans</name>
    <dbReference type="NCBI Taxonomy" id="2662258"/>
    <lineage>
        <taxon>Bacteria</taxon>
        <taxon>Bacillati</taxon>
        <taxon>Actinomycetota</taxon>
        <taxon>Actinomycetes</taxon>
        <taxon>Micrococcales</taxon>
        <taxon>Microbacteriaceae</taxon>
        <taxon>Agromyces</taxon>
    </lineage>
</organism>
<protein>
    <recommendedName>
        <fullName evidence="1">D-inositol 3-phosphate glycosyltransferase</fullName>
    </recommendedName>
</protein>
<keyword evidence="3 8" id="KW-0808">Transferase</keyword>
<dbReference type="Gene3D" id="3.40.50.1110">
    <property type="entry name" value="SGNH hydrolase"/>
    <property type="match status" value="1"/>
</dbReference>
<evidence type="ECO:0000256" key="4">
    <source>
        <dbReference type="SAM" id="MobiDB-lite"/>
    </source>
</evidence>
<dbReference type="InterPro" id="IPR001296">
    <property type="entry name" value="Glyco_trans_1"/>
</dbReference>
<keyword evidence="9" id="KW-1185">Reference proteome</keyword>
<dbReference type="InterPro" id="IPR050194">
    <property type="entry name" value="Glycosyltransferase_grp1"/>
</dbReference>
<dbReference type="SUPFAM" id="SSF53756">
    <property type="entry name" value="UDP-Glycosyltransferase/glycogen phosphorylase"/>
    <property type="match status" value="1"/>
</dbReference>
<dbReference type="InterPro" id="IPR028098">
    <property type="entry name" value="Glyco_trans_4-like_N"/>
</dbReference>
<dbReference type="CDD" id="cd01832">
    <property type="entry name" value="SGNH_hydrolase_like_1"/>
    <property type="match status" value="1"/>
</dbReference>
<reference evidence="8 9" key="1">
    <citation type="submission" date="2019-10" db="EMBL/GenBank/DDBJ databases">
        <authorList>
            <person name="Nie G."/>
            <person name="Ming H."/>
            <person name="Yi B."/>
        </authorList>
    </citation>
    <scope>NUCLEOTIDE SEQUENCE [LARGE SCALE GENOMIC DNA]</scope>
    <source>
        <strain evidence="8 9">CFH 90414</strain>
    </source>
</reference>
<evidence type="ECO:0000259" key="6">
    <source>
        <dbReference type="Pfam" id="PF13439"/>
    </source>
</evidence>
<dbReference type="PANTHER" id="PTHR45947:SF3">
    <property type="entry name" value="SULFOQUINOVOSYL TRANSFERASE SQD2"/>
    <property type="match status" value="1"/>
</dbReference>
<dbReference type="PANTHER" id="PTHR45947">
    <property type="entry name" value="SULFOQUINOVOSYL TRANSFERASE SQD2"/>
    <property type="match status" value="1"/>
</dbReference>
<evidence type="ECO:0000313" key="8">
    <source>
        <dbReference type="EMBL" id="MRG61365.1"/>
    </source>
</evidence>
<dbReference type="Gene3D" id="3.40.50.2000">
    <property type="entry name" value="Glycogen Phosphorylase B"/>
    <property type="match status" value="2"/>
</dbReference>
<dbReference type="EMBL" id="WJIF01000012">
    <property type="protein sequence ID" value="MRG61365.1"/>
    <property type="molecule type" value="Genomic_DNA"/>
</dbReference>
<evidence type="ECO:0000256" key="2">
    <source>
        <dbReference type="ARBA" id="ARBA00022676"/>
    </source>
</evidence>
<proteinExistence type="predicted"/>
<dbReference type="GO" id="GO:0016758">
    <property type="term" value="F:hexosyltransferase activity"/>
    <property type="evidence" value="ECO:0007669"/>
    <property type="project" value="TreeGrafter"/>
</dbReference>
<dbReference type="RefSeq" id="WP_312855264.1">
    <property type="nucleotide sequence ID" value="NZ_WJIF01000012.1"/>
</dbReference>
<evidence type="ECO:0000256" key="3">
    <source>
        <dbReference type="ARBA" id="ARBA00022679"/>
    </source>
</evidence>
<keyword evidence="2" id="KW-0328">Glycosyltransferase</keyword>
<dbReference type="InterPro" id="IPR013830">
    <property type="entry name" value="SGNH_hydro"/>
</dbReference>
<feature type="domain" description="Glycosyl transferase family 1" evidence="5">
    <location>
        <begin position="205"/>
        <end position="351"/>
    </location>
</feature>
<evidence type="ECO:0000313" key="9">
    <source>
        <dbReference type="Proteomes" id="UP000431080"/>
    </source>
</evidence>
<gene>
    <name evidence="8" type="ORF">GE115_16025</name>
</gene>
<sequence length="704" mass="74308">MKVALLAESFLPHMNGVTNSLLRVIEHLDSRGDEALVIAPRAGRLAEASEAVDHPALRGATARYLRSVPLPGYADVRLAFASTHRLTVLLREFDADVVHLASPFVLGWQGVQAARAAGVPSVAVYQTDVPAYAQRYGVPIAAPALERHLVRLHNRATLTLAPSAAARRRLDELGVERVRPWARGVDTDLFHPRRRDAAWRRRIAPAGEVVVGYVGRLAPEKQVGDLAALAGLPGVRLVIVGDGPERATLERRLPGAVFTGFLSGTALAEAVAGFDVFVHPGEHETFCQTVQEALASGVPVVAVGRGGPLDLVQSSRTGWLYRPGDLGDLRARVQDLTGDEAKRRAFGLAARASVEGRSWRRLGDELIGHYEDAIAGRVGVEAPASSRGRAASRSESGIEASDRPAAPRPAAPCPASPPPASPRPVAAPPTPLARRGQPWRRLVAVGDSITEGLCDDSRSPGVHRGWADRLALLVALADPAGPSSLGYANLAVRSRRVHDVADEQLPRARALGADLVTVLVGGNDLVKAVADPVGLAARLGEAIAETRATGADVLVVSAFMPPSRGLGRLRARFERFDAELERAVAACGALWVDAASDAELIGPPHWAEDRVHLNSAGHRALAYAAARVLGIPDASALGALDVALHAPDEASDAPTRVPTAVWLARHAAPWAVRRLRGRTAGDGLAAKHDALVPVVAGDGPRPFV</sequence>
<dbReference type="Pfam" id="PF13439">
    <property type="entry name" value="Glyco_transf_4"/>
    <property type="match status" value="1"/>
</dbReference>
<dbReference type="CDD" id="cd03814">
    <property type="entry name" value="GT4-like"/>
    <property type="match status" value="1"/>
</dbReference>
<evidence type="ECO:0000259" key="5">
    <source>
        <dbReference type="Pfam" id="PF00534"/>
    </source>
</evidence>
<feature type="compositionally biased region" description="Low complexity" evidence="4">
    <location>
        <begin position="381"/>
        <end position="397"/>
    </location>
</feature>
<feature type="region of interest" description="Disordered" evidence="4">
    <location>
        <begin position="381"/>
        <end position="438"/>
    </location>
</feature>
<comment type="caution">
    <text evidence="8">The sequence shown here is derived from an EMBL/GenBank/DDBJ whole genome shotgun (WGS) entry which is preliminary data.</text>
</comment>
<feature type="compositionally biased region" description="Pro residues" evidence="4">
    <location>
        <begin position="406"/>
        <end position="431"/>
    </location>
</feature>
<dbReference type="InterPro" id="IPR036514">
    <property type="entry name" value="SGNH_hydro_sf"/>
</dbReference>
<feature type="domain" description="SGNH hydrolase-type esterase" evidence="7">
    <location>
        <begin position="444"/>
        <end position="620"/>
    </location>
</feature>
<accession>A0A6I2F7A7</accession>
<dbReference type="Pfam" id="PF13472">
    <property type="entry name" value="Lipase_GDSL_2"/>
    <property type="match status" value="1"/>
</dbReference>
<dbReference type="Pfam" id="PF00534">
    <property type="entry name" value="Glycos_transf_1"/>
    <property type="match status" value="1"/>
</dbReference>
<name>A0A6I2F7A7_9MICO</name>
<feature type="domain" description="Glycosyltransferase subfamily 4-like N-terminal" evidence="6">
    <location>
        <begin position="15"/>
        <end position="188"/>
    </location>
</feature>
<evidence type="ECO:0000259" key="7">
    <source>
        <dbReference type="Pfam" id="PF13472"/>
    </source>
</evidence>
<dbReference type="Proteomes" id="UP000431080">
    <property type="component" value="Unassembled WGS sequence"/>
</dbReference>
<evidence type="ECO:0000256" key="1">
    <source>
        <dbReference type="ARBA" id="ARBA00021292"/>
    </source>
</evidence>
<dbReference type="AlphaFoldDB" id="A0A6I2F7A7"/>
<dbReference type="GO" id="GO:1901137">
    <property type="term" value="P:carbohydrate derivative biosynthetic process"/>
    <property type="evidence" value="ECO:0007669"/>
    <property type="project" value="UniProtKB-ARBA"/>
</dbReference>